<comment type="caution">
    <text evidence="1">The sequence shown here is derived from an EMBL/GenBank/DDBJ whole genome shotgun (WGS) entry which is preliminary data.</text>
</comment>
<protein>
    <submittedName>
        <fullName evidence="1">Uncharacterized protein</fullName>
    </submittedName>
</protein>
<name>A0A6A4NYK3_LUPAL</name>
<dbReference type="AlphaFoldDB" id="A0A6A4NYK3"/>
<organism evidence="1 2">
    <name type="scientific">Lupinus albus</name>
    <name type="common">White lupine</name>
    <name type="synonym">Lupinus termis</name>
    <dbReference type="NCBI Taxonomy" id="3870"/>
    <lineage>
        <taxon>Eukaryota</taxon>
        <taxon>Viridiplantae</taxon>
        <taxon>Streptophyta</taxon>
        <taxon>Embryophyta</taxon>
        <taxon>Tracheophyta</taxon>
        <taxon>Spermatophyta</taxon>
        <taxon>Magnoliopsida</taxon>
        <taxon>eudicotyledons</taxon>
        <taxon>Gunneridae</taxon>
        <taxon>Pentapetalae</taxon>
        <taxon>rosids</taxon>
        <taxon>fabids</taxon>
        <taxon>Fabales</taxon>
        <taxon>Fabaceae</taxon>
        <taxon>Papilionoideae</taxon>
        <taxon>50 kb inversion clade</taxon>
        <taxon>genistoids sensu lato</taxon>
        <taxon>core genistoids</taxon>
        <taxon>Genisteae</taxon>
        <taxon>Lupinus</taxon>
    </lineage>
</organism>
<dbReference type="Proteomes" id="UP000447434">
    <property type="component" value="Chromosome 16"/>
</dbReference>
<keyword evidence="2" id="KW-1185">Reference proteome</keyword>
<gene>
    <name evidence="1" type="ORF">Lalb_Chr16g0388161</name>
</gene>
<evidence type="ECO:0000313" key="1">
    <source>
        <dbReference type="EMBL" id="KAE9597593.1"/>
    </source>
</evidence>
<evidence type="ECO:0000313" key="2">
    <source>
        <dbReference type="Proteomes" id="UP000447434"/>
    </source>
</evidence>
<accession>A0A6A4NYK3</accession>
<sequence>MTCRRIWHTSLAAGFGTHDLPLDLAQWRKTWNFGTSIGTTLAFVLSHTLQTFFFVVNRLLAFKVIAFWV</sequence>
<reference evidence="2" key="1">
    <citation type="journal article" date="2020" name="Nat. Commun.">
        <title>Genome sequence of the cluster root forming white lupin.</title>
        <authorList>
            <person name="Hufnagel B."/>
            <person name="Marques A."/>
            <person name="Soriano A."/>
            <person name="Marques L."/>
            <person name="Divol F."/>
            <person name="Doumas P."/>
            <person name="Sallet E."/>
            <person name="Mancinotti D."/>
            <person name="Carrere S."/>
            <person name="Marande W."/>
            <person name="Arribat S."/>
            <person name="Keller J."/>
            <person name="Huneau C."/>
            <person name="Blein T."/>
            <person name="Aime D."/>
            <person name="Laguerre M."/>
            <person name="Taylor J."/>
            <person name="Schubert V."/>
            <person name="Nelson M."/>
            <person name="Geu-Flores F."/>
            <person name="Crespi M."/>
            <person name="Gallardo-Guerrero K."/>
            <person name="Delaux P.-M."/>
            <person name="Salse J."/>
            <person name="Berges H."/>
            <person name="Guyot R."/>
            <person name="Gouzy J."/>
            <person name="Peret B."/>
        </authorList>
    </citation>
    <scope>NUCLEOTIDE SEQUENCE [LARGE SCALE GENOMIC DNA]</scope>
    <source>
        <strain evidence="2">cv. Amiga</strain>
    </source>
</reference>
<dbReference type="EMBL" id="WOCE01000016">
    <property type="protein sequence ID" value="KAE9597593.1"/>
    <property type="molecule type" value="Genomic_DNA"/>
</dbReference>
<proteinExistence type="predicted"/>